<sequence>MTTLLALAVAAAGIAAIAVGIWLFGRLVPAIRVSGSPYNWPLPLQILMVTSVALTIGGAIILGGVFPAIG</sequence>
<organism evidence="2 3">
    <name type="scientific">Arthrobacter sedimenti</name>
    <dbReference type="NCBI Taxonomy" id="2694931"/>
    <lineage>
        <taxon>Bacteria</taxon>
        <taxon>Bacillati</taxon>
        <taxon>Actinomycetota</taxon>
        <taxon>Actinomycetes</taxon>
        <taxon>Micrococcales</taxon>
        <taxon>Micrococcaceae</taxon>
        <taxon>Arthrobacter</taxon>
    </lineage>
</organism>
<keyword evidence="3" id="KW-1185">Reference proteome</keyword>
<dbReference type="Proteomes" id="UP001595778">
    <property type="component" value="Unassembled WGS sequence"/>
</dbReference>
<dbReference type="RefSeq" id="WP_376979661.1">
    <property type="nucleotide sequence ID" value="NZ_JBHSDQ010000013.1"/>
</dbReference>
<feature type="transmembrane region" description="Helical" evidence="1">
    <location>
        <begin position="44"/>
        <end position="69"/>
    </location>
</feature>
<reference evidence="3" key="1">
    <citation type="journal article" date="2019" name="Int. J. Syst. Evol. Microbiol.">
        <title>The Global Catalogue of Microorganisms (GCM) 10K type strain sequencing project: providing services to taxonomists for standard genome sequencing and annotation.</title>
        <authorList>
            <consortium name="The Broad Institute Genomics Platform"/>
            <consortium name="The Broad Institute Genome Sequencing Center for Infectious Disease"/>
            <person name="Wu L."/>
            <person name="Ma J."/>
        </authorList>
    </citation>
    <scope>NUCLEOTIDE SEQUENCE [LARGE SCALE GENOMIC DNA]</scope>
    <source>
        <strain evidence="3">PJ61</strain>
    </source>
</reference>
<gene>
    <name evidence="2" type="ORF">ACFO0G_19390</name>
</gene>
<dbReference type="EMBL" id="JBHSDQ010000013">
    <property type="protein sequence ID" value="MFC4398263.1"/>
    <property type="molecule type" value="Genomic_DNA"/>
</dbReference>
<evidence type="ECO:0000256" key="1">
    <source>
        <dbReference type="SAM" id="Phobius"/>
    </source>
</evidence>
<evidence type="ECO:0000313" key="3">
    <source>
        <dbReference type="Proteomes" id="UP001595778"/>
    </source>
</evidence>
<keyword evidence="1" id="KW-1133">Transmembrane helix</keyword>
<comment type="caution">
    <text evidence="2">The sequence shown here is derived from an EMBL/GenBank/DDBJ whole genome shotgun (WGS) entry which is preliminary data.</text>
</comment>
<name>A0ABV8WSS9_9MICC</name>
<evidence type="ECO:0000313" key="2">
    <source>
        <dbReference type="EMBL" id="MFC4398263.1"/>
    </source>
</evidence>
<accession>A0ABV8WSS9</accession>
<keyword evidence="1" id="KW-0812">Transmembrane</keyword>
<protein>
    <recommendedName>
        <fullName evidence="4">DUF2905 domain-containing protein</fullName>
    </recommendedName>
</protein>
<evidence type="ECO:0008006" key="4">
    <source>
        <dbReference type="Google" id="ProtNLM"/>
    </source>
</evidence>
<proteinExistence type="predicted"/>
<keyword evidence="1" id="KW-0472">Membrane</keyword>